<reference evidence="1 2" key="1">
    <citation type="submission" date="2022-02" db="EMBL/GenBank/DDBJ databases">
        <title>Uncovering new skin microbiome diversity through culturing and metagenomics.</title>
        <authorList>
            <person name="Conlan S."/>
            <person name="Deming C."/>
            <person name="Nisc Comparative Sequencing Program N."/>
            <person name="Segre J.A."/>
        </authorList>
    </citation>
    <scope>NUCLEOTIDE SEQUENCE [LARGE SCALE GENOMIC DNA]</scope>
    <source>
        <strain evidence="1 2">ACRQZ</strain>
    </source>
</reference>
<comment type="caution">
    <text evidence="1">The sequence shown here is derived from an EMBL/GenBank/DDBJ whole genome shotgun (WGS) entry which is preliminary data.</text>
</comment>
<organism evidence="1 2">
    <name type="scientific">Arsenicicoccus bolidensis</name>
    <dbReference type="NCBI Taxonomy" id="229480"/>
    <lineage>
        <taxon>Bacteria</taxon>
        <taxon>Bacillati</taxon>
        <taxon>Actinomycetota</taxon>
        <taxon>Actinomycetes</taxon>
        <taxon>Micrococcales</taxon>
        <taxon>Intrasporangiaceae</taxon>
        <taxon>Arsenicicoccus</taxon>
    </lineage>
</organism>
<protein>
    <submittedName>
        <fullName evidence="1">Prevent-host-death protein</fullName>
    </submittedName>
</protein>
<proteinExistence type="predicted"/>
<dbReference type="Proteomes" id="UP001521931">
    <property type="component" value="Unassembled WGS sequence"/>
</dbReference>
<keyword evidence="2" id="KW-1185">Reference proteome</keyword>
<accession>A0ABS9PXG8</accession>
<sequence>MDLDIVDRGSRDAPHLEVLRSAEGATAIAPAAVLLVTPMGPVKVDVLAVRQVEIDAPSDDPGDRLHASAHAWANDTATPLMLEAIPSDGPPVVVVARVSQPGPLVAMKLQAIMNRSAEKQATDLMDIVRLALDAGSGPLVRAGLADLSQRVSADVALHVDLWFVRRRAQSLRALRQSGDADISMDDLDLVADLLLGACRRR</sequence>
<dbReference type="EMBL" id="JAKRCV010000001">
    <property type="protein sequence ID" value="MCG7320326.1"/>
    <property type="molecule type" value="Genomic_DNA"/>
</dbReference>
<evidence type="ECO:0000313" key="1">
    <source>
        <dbReference type="EMBL" id="MCG7320326.1"/>
    </source>
</evidence>
<name>A0ABS9PXG8_9MICO</name>
<gene>
    <name evidence="1" type="ORF">MHL29_00210</name>
</gene>
<evidence type="ECO:0000313" key="2">
    <source>
        <dbReference type="Proteomes" id="UP001521931"/>
    </source>
</evidence>
<dbReference type="RefSeq" id="WP_239261281.1">
    <property type="nucleotide sequence ID" value="NZ_JAKRCV010000001.1"/>
</dbReference>